<feature type="domain" description="HTH tetR-type" evidence="5">
    <location>
        <begin position="12"/>
        <end position="72"/>
    </location>
</feature>
<dbReference type="AlphaFoldDB" id="K8PBI9"/>
<reference evidence="6 7" key="1">
    <citation type="submission" date="2012-04" db="EMBL/GenBank/DDBJ databases">
        <title>The Genome Sequence of Afipia clevelandensis ATCC 49720.</title>
        <authorList>
            <consortium name="The Broad Institute Genome Sequencing Platform"/>
            <person name="Earl A."/>
            <person name="Ward D."/>
            <person name="Feldgarden M."/>
            <person name="Gevers D."/>
            <person name="Huys G."/>
            <person name="Walker B."/>
            <person name="Young S.K."/>
            <person name="Zeng Q."/>
            <person name="Gargeya S."/>
            <person name="Fitzgerald M."/>
            <person name="Haas B."/>
            <person name="Abouelleil A."/>
            <person name="Alvarado L."/>
            <person name="Arachchi H.M."/>
            <person name="Berlin A."/>
            <person name="Chapman S.B."/>
            <person name="Goldberg J."/>
            <person name="Griggs A."/>
            <person name="Gujja S."/>
            <person name="Hansen M."/>
            <person name="Howarth C."/>
            <person name="Imamovic A."/>
            <person name="Larimer J."/>
            <person name="McCowen C."/>
            <person name="Montmayeur A."/>
            <person name="Murphy C."/>
            <person name="Neiman D."/>
            <person name="Pearson M."/>
            <person name="Priest M."/>
            <person name="Roberts A."/>
            <person name="Saif S."/>
            <person name="Shea T."/>
            <person name="Sisk P."/>
            <person name="Sykes S."/>
            <person name="Wortman J."/>
            <person name="Nusbaum C."/>
            <person name="Birren B."/>
        </authorList>
    </citation>
    <scope>NUCLEOTIDE SEQUENCE [LARGE SCALE GENOMIC DNA]</scope>
    <source>
        <strain evidence="6 7">ATCC 49720</strain>
    </source>
</reference>
<dbReference type="HOGENOM" id="CLU_069356_25_2_5"/>
<keyword evidence="2 4" id="KW-0238">DNA-binding</keyword>
<dbReference type="PROSITE" id="PS50977">
    <property type="entry name" value="HTH_TETR_2"/>
    <property type="match status" value="1"/>
</dbReference>
<name>K8PBI9_9BRAD</name>
<accession>K8PBI9</accession>
<keyword evidence="1" id="KW-0805">Transcription regulation</keyword>
<dbReference type="InterPro" id="IPR050109">
    <property type="entry name" value="HTH-type_TetR-like_transc_reg"/>
</dbReference>
<dbReference type="PANTHER" id="PTHR30055">
    <property type="entry name" value="HTH-TYPE TRANSCRIPTIONAL REGULATOR RUTR"/>
    <property type="match status" value="1"/>
</dbReference>
<organism evidence="6 7">
    <name type="scientific">Afipia clevelandensis ATCC 49720</name>
    <dbReference type="NCBI Taxonomy" id="883079"/>
    <lineage>
        <taxon>Bacteria</taxon>
        <taxon>Pseudomonadati</taxon>
        <taxon>Pseudomonadota</taxon>
        <taxon>Alphaproteobacteria</taxon>
        <taxon>Hyphomicrobiales</taxon>
        <taxon>Nitrobacteraceae</taxon>
        <taxon>Afipia</taxon>
    </lineage>
</organism>
<dbReference type="InterPro" id="IPR009057">
    <property type="entry name" value="Homeodomain-like_sf"/>
</dbReference>
<dbReference type="Gene3D" id="1.10.357.10">
    <property type="entry name" value="Tetracycline Repressor, domain 2"/>
    <property type="match status" value="1"/>
</dbReference>
<dbReference type="SUPFAM" id="SSF46689">
    <property type="entry name" value="Homeodomain-like"/>
    <property type="match status" value="1"/>
</dbReference>
<dbReference type="Pfam" id="PF00440">
    <property type="entry name" value="TetR_N"/>
    <property type="match status" value="1"/>
</dbReference>
<dbReference type="PRINTS" id="PR00455">
    <property type="entry name" value="HTHTETR"/>
</dbReference>
<protein>
    <recommendedName>
        <fullName evidence="5">HTH tetR-type domain-containing protein</fullName>
    </recommendedName>
</protein>
<evidence type="ECO:0000256" key="4">
    <source>
        <dbReference type="PROSITE-ProRule" id="PRU00335"/>
    </source>
</evidence>
<dbReference type="GO" id="GO:0003700">
    <property type="term" value="F:DNA-binding transcription factor activity"/>
    <property type="evidence" value="ECO:0007669"/>
    <property type="project" value="TreeGrafter"/>
</dbReference>
<dbReference type="OrthoDB" id="9796019at2"/>
<dbReference type="InterPro" id="IPR011075">
    <property type="entry name" value="TetR_C"/>
</dbReference>
<dbReference type="GO" id="GO:0000976">
    <property type="term" value="F:transcription cis-regulatory region binding"/>
    <property type="evidence" value="ECO:0007669"/>
    <property type="project" value="TreeGrafter"/>
</dbReference>
<evidence type="ECO:0000313" key="6">
    <source>
        <dbReference type="EMBL" id="EKS38921.1"/>
    </source>
</evidence>
<dbReference type="InterPro" id="IPR036271">
    <property type="entry name" value="Tet_transcr_reg_TetR-rel_C_sf"/>
</dbReference>
<keyword evidence="3" id="KW-0804">Transcription</keyword>
<dbReference type="SUPFAM" id="SSF48498">
    <property type="entry name" value="Tetracyclin repressor-like, C-terminal domain"/>
    <property type="match status" value="1"/>
</dbReference>
<dbReference type="Gene3D" id="1.10.10.60">
    <property type="entry name" value="Homeodomain-like"/>
    <property type="match status" value="1"/>
</dbReference>
<dbReference type="Proteomes" id="UP000001095">
    <property type="component" value="Unassembled WGS sequence"/>
</dbReference>
<dbReference type="PANTHER" id="PTHR30055:SF148">
    <property type="entry name" value="TETR-FAMILY TRANSCRIPTIONAL REGULATOR"/>
    <property type="match status" value="1"/>
</dbReference>
<evidence type="ECO:0000313" key="7">
    <source>
        <dbReference type="Proteomes" id="UP000001095"/>
    </source>
</evidence>
<evidence type="ECO:0000256" key="2">
    <source>
        <dbReference type="ARBA" id="ARBA00023125"/>
    </source>
</evidence>
<sequence>MTGKTRPGGRTARTREAVFEAVAALIAERGYGNIAMADIAERAGVAATSLYRRWGDVRLLVLEVAVEELMRERPLPDTGSLRGDLIAWGRSIASGLASREGSSFFRALVATMMPAGTDESARSAVLAPRSKQISTMMARARDRGEKTPSVADVLDHLLSPLYVRALFGSPADEAFAEALVERLLAR</sequence>
<dbReference type="EMBL" id="AGWY01000006">
    <property type="protein sequence ID" value="EKS38921.1"/>
    <property type="molecule type" value="Genomic_DNA"/>
</dbReference>
<dbReference type="PATRIC" id="fig|883079.3.peg.1408"/>
<evidence type="ECO:0000259" key="5">
    <source>
        <dbReference type="PROSITE" id="PS50977"/>
    </source>
</evidence>
<dbReference type="RefSeq" id="WP_002712256.1">
    <property type="nucleotide sequence ID" value="NZ_KB375281.1"/>
</dbReference>
<evidence type="ECO:0000256" key="1">
    <source>
        <dbReference type="ARBA" id="ARBA00023015"/>
    </source>
</evidence>
<evidence type="ECO:0000256" key="3">
    <source>
        <dbReference type="ARBA" id="ARBA00023163"/>
    </source>
</evidence>
<comment type="caution">
    <text evidence="6">The sequence shown here is derived from an EMBL/GenBank/DDBJ whole genome shotgun (WGS) entry which is preliminary data.</text>
</comment>
<feature type="DNA-binding region" description="H-T-H motif" evidence="4">
    <location>
        <begin position="35"/>
        <end position="54"/>
    </location>
</feature>
<keyword evidence="7" id="KW-1185">Reference proteome</keyword>
<gene>
    <name evidence="6" type="ORF">HMPREF9696_01390</name>
</gene>
<dbReference type="Pfam" id="PF16859">
    <property type="entry name" value="TetR_C_11"/>
    <property type="match status" value="1"/>
</dbReference>
<dbReference type="InterPro" id="IPR001647">
    <property type="entry name" value="HTH_TetR"/>
</dbReference>
<proteinExistence type="predicted"/>